<organism evidence="7 8">
    <name type="scientific">Gracilimonas sediminicola</name>
    <dbReference type="NCBI Taxonomy" id="2952158"/>
    <lineage>
        <taxon>Bacteria</taxon>
        <taxon>Pseudomonadati</taxon>
        <taxon>Balneolota</taxon>
        <taxon>Balneolia</taxon>
        <taxon>Balneolales</taxon>
        <taxon>Balneolaceae</taxon>
        <taxon>Gracilimonas</taxon>
    </lineage>
</organism>
<dbReference type="AlphaFoldDB" id="A0A9X2L3H4"/>
<keyword evidence="4" id="KW-1015">Disulfide bond</keyword>
<dbReference type="PANTHER" id="PTHR13887">
    <property type="entry name" value="GLUTATHIONE S-TRANSFERASE KAPPA"/>
    <property type="match status" value="1"/>
</dbReference>
<dbReference type="RefSeq" id="WP_255134544.1">
    <property type="nucleotide sequence ID" value="NZ_JANDBC010000001.1"/>
</dbReference>
<sequence>MSDLYAEISEDDYMLGNPDAKLTLLEYGDYECPYSRLGYRFSQMLLKKYKQELRFVFRNFPLRKKHPNAQLAAEAALCAGAQDRFWEMHNLLFKHNRTLSETRILEFAEDIGLDLYRFKVNLATNEFAGRVTADFRGGVKSGVDDTPTFFVNGERYSGELDYNQLKAFVDTFLN</sequence>
<keyword evidence="3" id="KW-0560">Oxidoreductase</keyword>
<evidence type="ECO:0000256" key="4">
    <source>
        <dbReference type="ARBA" id="ARBA00023157"/>
    </source>
</evidence>
<dbReference type="Proteomes" id="UP001139125">
    <property type="component" value="Unassembled WGS sequence"/>
</dbReference>
<name>A0A9X2L3H4_9BACT</name>
<evidence type="ECO:0000256" key="1">
    <source>
        <dbReference type="ARBA" id="ARBA00005791"/>
    </source>
</evidence>
<dbReference type="GO" id="GO:0016491">
    <property type="term" value="F:oxidoreductase activity"/>
    <property type="evidence" value="ECO:0007669"/>
    <property type="project" value="UniProtKB-KW"/>
</dbReference>
<evidence type="ECO:0000256" key="5">
    <source>
        <dbReference type="ARBA" id="ARBA00023284"/>
    </source>
</evidence>
<reference evidence="7" key="1">
    <citation type="submission" date="2022-06" db="EMBL/GenBank/DDBJ databases">
        <title>Gracilimonas sp. CAU 1638 isolated from sea sediment.</title>
        <authorList>
            <person name="Kim W."/>
        </authorList>
    </citation>
    <scope>NUCLEOTIDE SEQUENCE</scope>
    <source>
        <strain evidence="7">CAU 1638</strain>
    </source>
</reference>
<keyword evidence="5" id="KW-0676">Redox-active center</keyword>
<dbReference type="SUPFAM" id="SSF52833">
    <property type="entry name" value="Thioredoxin-like"/>
    <property type="match status" value="1"/>
</dbReference>
<comment type="caution">
    <text evidence="7">The sequence shown here is derived from an EMBL/GenBank/DDBJ whole genome shotgun (WGS) entry which is preliminary data.</text>
</comment>
<keyword evidence="2" id="KW-0732">Signal</keyword>
<accession>A0A9X2L3H4</accession>
<feature type="domain" description="Thioredoxin" evidence="6">
    <location>
        <begin position="1"/>
        <end position="174"/>
    </location>
</feature>
<gene>
    <name evidence="7" type="ORF">NM125_08830</name>
</gene>
<evidence type="ECO:0000259" key="6">
    <source>
        <dbReference type="PROSITE" id="PS51352"/>
    </source>
</evidence>
<dbReference type="EMBL" id="JANDBC010000001">
    <property type="protein sequence ID" value="MCP9291681.1"/>
    <property type="molecule type" value="Genomic_DNA"/>
</dbReference>
<dbReference type="InterPro" id="IPR013766">
    <property type="entry name" value="Thioredoxin_domain"/>
</dbReference>
<keyword evidence="8" id="KW-1185">Reference proteome</keyword>
<evidence type="ECO:0000256" key="2">
    <source>
        <dbReference type="ARBA" id="ARBA00022729"/>
    </source>
</evidence>
<proteinExistence type="inferred from homology"/>
<dbReference type="InterPro" id="IPR036249">
    <property type="entry name" value="Thioredoxin-like_sf"/>
</dbReference>
<dbReference type="InterPro" id="IPR012336">
    <property type="entry name" value="Thioredoxin-like_fold"/>
</dbReference>
<evidence type="ECO:0000313" key="8">
    <source>
        <dbReference type="Proteomes" id="UP001139125"/>
    </source>
</evidence>
<protein>
    <submittedName>
        <fullName evidence="7">DsbA family protein</fullName>
    </submittedName>
</protein>
<evidence type="ECO:0000313" key="7">
    <source>
        <dbReference type="EMBL" id="MCP9291681.1"/>
    </source>
</evidence>
<comment type="similarity">
    <text evidence="1">Belongs to the thioredoxin family. DsbA subfamily.</text>
</comment>
<dbReference type="PANTHER" id="PTHR13887:SF14">
    <property type="entry name" value="DISULFIDE BOND FORMATION PROTEIN D"/>
    <property type="match status" value="1"/>
</dbReference>
<dbReference type="PROSITE" id="PS51352">
    <property type="entry name" value="THIOREDOXIN_2"/>
    <property type="match status" value="1"/>
</dbReference>
<evidence type="ECO:0000256" key="3">
    <source>
        <dbReference type="ARBA" id="ARBA00023002"/>
    </source>
</evidence>
<dbReference type="Pfam" id="PF13462">
    <property type="entry name" value="Thioredoxin_4"/>
    <property type="match status" value="1"/>
</dbReference>
<dbReference type="Gene3D" id="3.40.30.10">
    <property type="entry name" value="Glutaredoxin"/>
    <property type="match status" value="1"/>
</dbReference>